<reference evidence="2" key="1">
    <citation type="submission" date="2018-02" db="EMBL/GenBank/DDBJ databases">
        <title>Rhizophora mucronata_Transcriptome.</title>
        <authorList>
            <person name="Meera S.P."/>
            <person name="Sreeshan A."/>
            <person name="Augustine A."/>
        </authorList>
    </citation>
    <scope>NUCLEOTIDE SEQUENCE</scope>
    <source>
        <tissue evidence="2">Leaf</tissue>
    </source>
</reference>
<evidence type="ECO:0000256" key="1">
    <source>
        <dbReference type="SAM" id="MobiDB-lite"/>
    </source>
</evidence>
<protein>
    <submittedName>
        <fullName evidence="2">Uncharacterized protein</fullName>
    </submittedName>
</protein>
<name>A0A2P2NLW2_RHIMU</name>
<accession>A0A2P2NLW2</accession>
<organism evidence="2">
    <name type="scientific">Rhizophora mucronata</name>
    <name type="common">Asiatic mangrove</name>
    <dbReference type="NCBI Taxonomy" id="61149"/>
    <lineage>
        <taxon>Eukaryota</taxon>
        <taxon>Viridiplantae</taxon>
        <taxon>Streptophyta</taxon>
        <taxon>Embryophyta</taxon>
        <taxon>Tracheophyta</taxon>
        <taxon>Spermatophyta</taxon>
        <taxon>Magnoliopsida</taxon>
        <taxon>eudicotyledons</taxon>
        <taxon>Gunneridae</taxon>
        <taxon>Pentapetalae</taxon>
        <taxon>rosids</taxon>
        <taxon>fabids</taxon>
        <taxon>Malpighiales</taxon>
        <taxon>Rhizophoraceae</taxon>
        <taxon>Rhizophora</taxon>
    </lineage>
</organism>
<sequence>MSSPKHIDYRLPIYHTHQLEYKTTERNKTTSKQSHRSKNETLNFENRRREE</sequence>
<evidence type="ECO:0000313" key="2">
    <source>
        <dbReference type="EMBL" id="MBX43497.1"/>
    </source>
</evidence>
<proteinExistence type="predicted"/>
<dbReference type="AlphaFoldDB" id="A0A2P2NLW2"/>
<feature type="region of interest" description="Disordered" evidence="1">
    <location>
        <begin position="21"/>
        <end position="51"/>
    </location>
</feature>
<dbReference type="EMBL" id="GGEC01063013">
    <property type="protein sequence ID" value="MBX43497.1"/>
    <property type="molecule type" value="Transcribed_RNA"/>
</dbReference>